<feature type="chain" id="PRO_5030522152" description="peptidylprolyl isomerase" evidence="6">
    <location>
        <begin position="27"/>
        <end position="314"/>
    </location>
</feature>
<evidence type="ECO:0000256" key="5">
    <source>
        <dbReference type="PROSITE-ProRule" id="PRU00277"/>
    </source>
</evidence>
<dbReference type="GO" id="GO:0005783">
    <property type="term" value="C:endoplasmic reticulum"/>
    <property type="evidence" value="ECO:0007669"/>
    <property type="project" value="TreeGrafter"/>
</dbReference>
<evidence type="ECO:0000256" key="6">
    <source>
        <dbReference type="SAM" id="SignalP"/>
    </source>
</evidence>
<sequence length="314" mass="33283">MARPLPSSLLTLLSIIVVHKPHACNGLVFPSHSRPRTVGVGPNSLAIESRRNVISWVAVTGSSLLVQPVFAVSPLDDPDPLAVTTVVIDSPDIRAGVELNDVTIGTPPRSVAAVKDIAQGGAASSQGVLPGMVLLKYPNSKSVLSRIKNGPYPIVLQFLNLAGAAGSNLNSKDALLLAQEKSSEPSPKDTTGNRLGGLTTKVVREGLSCDASSRRGDLMEIKYEARIGGKDGLIFDSSEESGNGQYVLGKPGDVIKGLDIGTYNMCPGEVRELDIPSALGYGARGNRVYLVPPGVRLWWKVELISLTKNFIWKS</sequence>
<keyword evidence="6" id="KW-0732">Signal</keyword>
<dbReference type="PROSITE" id="PS50059">
    <property type="entry name" value="FKBP_PPIASE"/>
    <property type="match status" value="1"/>
</dbReference>
<evidence type="ECO:0000256" key="3">
    <source>
        <dbReference type="ARBA" id="ARBA00023110"/>
    </source>
</evidence>
<dbReference type="EC" id="5.2.1.8" evidence="2 5"/>
<comment type="catalytic activity">
    <reaction evidence="1 5">
        <text>[protein]-peptidylproline (omega=180) = [protein]-peptidylproline (omega=0)</text>
        <dbReference type="Rhea" id="RHEA:16237"/>
        <dbReference type="Rhea" id="RHEA-COMP:10747"/>
        <dbReference type="Rhea" id="RHEA-COMP:10748"/>
        <dbReference type="ChEBI" id="CHEBI:83833"/>
        <dbReference type="ChEBI" id="CHEBI:83834"/>
        <dbReference type="EC" id="5.2.1.8"/>
    </reaction>
</comment>
<dbReference type="PANTHER" id="PTHR45779">
    <property type="entry name" value="PEPTIDYLPROLYL ISOMERASE"/>
    <property type="match status" value="1"/>
</dbReference>
<dbReference type="GO" id="GO:0003755">
    <property type="term" value="F:peptidyl-prolyl cis-trans isomerase activity"/>
    <property type="evidence" value="ECO:0007669"/>
    <property type="project" value="UniProtKB-KW"/>
</dbReference>
<dbReference type="InterPro" id="IPR046357">
    <property type="entry name" value="PPIase_dom_sf"/>
</dbReference>
<feature type="domain" description="PPIase FKBP-type" evidence="7">
    <location>
        <begin position="216"/>
        <end position="307"/>
    </location>
</feature>
<evidence type="ECO:0000256" key="4">
    <source>
        <dbReference type="ARBA" id="ARBA00023235"/>
    </source>
</evidence>
<dbReference type="InterPro" id="IPR044609">
    <property type="entry name" value="FKBP2/11"/>
</dbReference>
<dbReference type="Gene3D" id="3.10.50.40">
    <property type="match status" value="1"/>
</dbReference>
<name>A0A7S4I824_9STRA</name>
<dbReference type="SUPFAM" id="SSF54534">
    <property type="entry name" value="FKBP-like"/>
    <property type="match status" value="1"/>
</dbReference>
<dbReference type="EMBL" id="HBKQ01012500">
    <property type="protein sequence ID" value="CAE2221506.1"/>
    <property type="molecule type" value="Transcribed_RNA"/>
</dbReference>
<reference evidence="8" key="1">
    <citation type="submission" date="2021-01" db="EMBL/GenBank/DDBJ databases">
        <authorList>
            <person name="Corre E."/>
            <person name="Pelletier E."/>
            <person name="Niang G."/>
            <person name="Scheremetjew M."/>
            <person name="Finn R."/>
            <person name="Kale V."/>
            <person name="Holt S."/>
            <person name="Cochrane G."/>
            <person name="Meng A."/>
            <person name="Brown T."/>
            <person name="Cohen L."/>
        </authorList>
    </citation>
    <scope>NUCLEOTIDE SEQUENCE</scope>
    <source>
        <strain evidence="8">Isolate 1302-5</strain>
    </source>
</reference>
<keyword evidence="4 5" id="KW-0413">Isomerase</keyword>
<accession>A0A7S4I824</accession>
<dbReference type="Pfam" id="PF00254">
    <property type="entry name" value="FKBP_C"/>
    <property type="match status" value="1"/>
</dbReference>
<keyword evidence="3 5" id="KW-0697">Rotamase</keyword>
<protein>
    <recommendedName>
        <fullName evidence="2 5">peptidylprolyl isomerase</fullName>
        <ecNumber evidence="2 5">5.2.1.8</ecNumber>
    </recommendedName>
</protein>
<dbReference type="AlphaFoldDB" id="A0A7S4I824"/>
<gene>
    <name evidence="8" type="ORF">OAUR00152_LOCUS8521</name>
</gene>
<evidence type="ECO:0000313" key="8">
    <source>
        <dbReference type="EMBL" id="CAE2221506.1"/>
    </source>
</evidence>
<feature type="signal peptide" evidence="6">
    <location>
        <begin position="1"/>
        <end position="26"/>
    </location>
</feature>
<dbReference type="PANTHER" id="PTHR45779:SF7">
    <property type="entry name" value="PEPTIDYLPROLYL ISOMERASE"/>
    <property type="match status" value="1"/>
</dbReference>
<dbReference type="InterPro" id="IPR001179">
    <property type="entry name" value="PPIase_FKBP_dom"/>
</dbReference>
<evidence type="ECO:0000259" key="7">
    <source>
        <dbReference type="PROSITE" id="PS50059"/>
    </source>
</evidence>
<organism evidence="8">
    <name type="scientific">Odontella aurita</name>
    <dbReference type="NCBI Taxonomy" id="265563"/>
    <lineage>
        <taxon>Eukaryota</taxon>
        <taxon>Sar</taxon>
        <taxon>Stramenopiles</taxon>
        <taxon>Ochrophyta</taxon>
        <taxon>Bacillariophyta</taxon>
        <taxon>Mediophyceae</taxon>
        <taxon>Biddulphiophycidae</taxon>
        <taxon>Eupodiscales</taxon>
        <taxon>Odontellaceae</taxon>
        <taxon>Odontella</taxon>
    </lineage>
</organism>
<evidence type="ECO:0000256" key="1">
    <source>
        <dbReference type="ARBA" id="ARBA00000971"/>
    </source>
</evidence>
<proteinExistence type="predicted"/>
<evidence type="ECO:0000256" key="2">
    <source>
        <dbReference type="ARBA" id="ARBA00013194"/>
    </source>
</evidence>